<gene>
    <name evidence="2" type="ORF">SYNPS1DRAFT_23664</name>
</gene>
<dbReference type="SUPFAM" id="SSF48350">
    <property type="entry name" value="GTPase activation domain, GAP"/>
    <property type="match status" value="1"/>
</dbReference>
<feature type="compositionally biased region" description="Basic and acidic residues" evidence="1">
    <location>
        <begin position="41"/>
        <end position="55"/>
    </location>
</feature>
<protein>
    <submittedName>
        <fullName evidence="2">Uncharacterized protein</fullName>
    </submittedName>
</protein>
<dbReference type="InterPro" id="IPR008936">
    <property type="entry name" value="Rho_GTPase_activation_prot"/>
</dbReference>
<accession>A0A4P9YVY7</accession>
<proteinExistence type="predicted"/>
<evidence type="ECO:0000313" key="3">
    <source>
        <dbReference type="Proteomes" id="UP000278143"/>
    </source>
</evidence>
<feature type="region of interest" description="Disordered" evidence="1">
    <location>
        <begin position="33"/>
        <end position="74"/>
    </location>
</feature>
<dbReference type="EMBL" id="KZ990355">
    <property type="protein sequence ID" value="RKP24243.1"/>
    <property type="molecule type" value="Genomic_DNA"/>
</dbReference>
<feature type="compositionally biased region" description="Polar residues" evidence="1">
    <location>
        <begin position="337"/>
        <end position="350"/>
    </location>
</feature>
<reference evidence="3" key="1">
    <citation type="journal article" date="2018" name="Nat. Microbiol.">
        <title>Leveraging single-cell genomics to expand the fungal tree of life.</title>
        <authorList>
            <person name="Ahrendt S.R."/>
            <person name="Quandt C.A."/>
            <person name="Ciobanu D."/>
            <person name="Clum A."/>
            <person name="Salamov A."/>
            <person name="Andreopoulos B."/>
            <person name="Cheng J.F."/>
            <person name="Woyke T."/>
            <person name="Pelin A."/>
            <person name="Henrissat B."/>
            <person name="Reynolds N.K."/>
            <person name="Benny G.L."/>
            <person name="Smith M.E."/>
            <person name="James T.Y."/>
            <person name="Grigoriev I.V."/>
        </authorList>
    </citation>
    <scope>NUCLEOTIDE SEQUENCE [LARGE SCALE GENOMIC DNA]</scope>
    <source>
        <strain evidence="3">Benny S71-1</strain>
    </source>
</reference>
<feature type="region of interest" description="Disordered" evidence="1">
    <location>
        <begin position="478"/>
        <end position="497"/>
    </location>
</feature>
<sequence length="665" mass="74763">MTVHSFTVPEIHPSADRAALHLTARCRRPLSTLSNLFEKQPPIDERSRSGMETRHPQMPSRHFLPANEHPSARRPKLPFPLGARLTLQSLKQQSTRLVFAQPPLPPNVAAVRERLQAISASVTDLQNNDRVQHYHDHAPFYLLQLIAQLFRTDTARNALCMATGMKWVGMHVRYQSARKKHYTLEVNYNMASSRKYLTPIQYVQQVVDASWDCLRVLARSPSSVKPYECDWLLRQFCIIYGLVVTELNLYNAAMLEHLQMIAALPSMAGLLNFNAYTLACVMESKPWTAMHGQGMGHILPPASHTANSMSGADVPSTSWAEAPASTMDDRTPMEPLTESTLGPGQSSQGRSLHGVLASEEDAEEMDCDGGSIRARILQQVMRTFLSQQDLATLPADIMARLIHELPQTCLPLDGQVTREFNLCVEFLVDDANEMDPLDIATASHWLRESPDRAELRKINAMGLEAYRERYYATLYRHHRQPDHQHTASPPSSSDAPGIDPRLVAAHLKYVCQQIPHGLITDAVRDALLALMPPHVCTEDDWQPTMAQVNTMRLLLQTNMARLRLLGQIMRVIRRILEIQQVDQITPLGLAVLLPITSGSEVTNIVLLKRWHLCLSILISRVWDVFHLARTHTTLPATSITASDDRHDWKWVVELDSDGGKTSLPC</sequence>
<name>A0A4P9YVY7_9FUNG</name>
<keyword evidence="3" id="KW-1185">Reference proteome</keyword>
<dbReference type="OrthoDB" id="5592742at2759"/>
<dbReference type="Proteomes" id="UP000278143">
    <property type="component" value="Unassembled WGS sequence"/>
</dbReference>
<feature type="region of interest" description="Disordered" evidence="1">
    <location>
        <begin position="301"/>
        <end position="364"/>
    </location>
</feature>
<feature type="compositionally biased region" description="Polar residues" evidence="1">
    <location>
        <begin position="304"/>
        <end position="319"/>
    </location>
</feature>
<organism evidence="2 3">
    <name type="scientific">Syncephalis pseudoplumigaleata</name>
    <dbReference type="NCBI Taxonomy" id="1712513"/>
    <lineage>
        <taxon>Eukaryota</taxon>
        <taxon>Fungi</taxon>
        <taxon>Fungi incertae sedis</taxon>
        <taxon>Zoopagomycota</taxon>
        <taxon>Zoopagomycotina</taxon>
        <taxon>Zoopagomycetes</taxon>
        <taxon>Zoopagales</taxon>
        <taxon>Piptocephalidaceae</taxon>
        <taxon>Syncephalis</taxon>
    </lineage>
</organism>
<evidence type="ECO:0000313" key="2">
    <source>
        <dbReference type="EMBL" id="RKP24243.1"/>
    </source>
</evidence>
<dbReference type="AlphaFoldDB" id="A0A4P9YVY7"/>
<evidence type="ECO:0000256" key="1">
    <source>
        <dbReference type="SAM" id="MobiDB-lite"/>
    </source>
</evidence>